<feature type="binding site" evidence="9">
    <location>
        <position position="40"/>
    </location>
    <ligand>
        <name>a divalent metal cation</name>
        <dbReference type="ChEBI" id="CHEBI:60240"/>
    </ligand>
</feature>
<evidence type="ECO:0000256" key="3">
    <source>
        <dbReference type="ARBA" id="ARBA00004496"/>
    </source>
</evidence>
<dbReference type="NCBIfam" id="NF001490">
    <property type="entry name" value="PRK00346.1-4"/>
    <property type="match status" value="1"/>
</dbReference>
<name>A0A7C4EKY0_9BACT</name>
<comment type="similarity">
    <text evidence="4 9">Belongs to the SurE nucleotidase family.</text>
</comment>
<dbReference type="PANTHER" id="PTHR30457:SF12">
    <property type="entry name" value="5'_3'-NUCLEOTIDASE SURE"/>
    <property type="match status" value="1"/>
</dbReference>
<organism evidence="11">
    <name type="scientific">Thermodesulfovibrio aggregans</name>
    <dbReference type="NCBI Taxonomy" id="86166"/>
    <lineage>
        <taxon>Bacteria</taxon>
        <taxon>Pseudomonadati</taxon>
        <taxon>Nitrospirota</taxon>
        <taxon>Thermodesulfovibrionia</taxon>
        <taxon>Thermodesulfovibrionales</taxon>
        <taxon>Thermodesulfovibrionaceae</taxon>
        <taxon>Thermodesulfovibrio</taxon>
    </lineage>
</organism>
<accession>A0A7C4EKY0</accession>
<comment type="subcellular location">
    <subcellularLocation>
        <location evidence="3 9">Cytoplasm</location>
    </subcellularLocation>
</comment>
<comment type="catalytic activity">
    <reaction evidence="1 9">
        <text>a ribonucleoside 5'-phosphate + H2O = a ribonucleoside + phosphate</text>
        <dbReference type="Rhea" id="RHEA:12484"/>
        <dbReference type="ChEBI" id="CHEBI:15377"/>
        <dbReference type="ChEBI" id="CHEBI:18254"/>
        <dbReference type="ChEBI" id="CHEBI:43474"/>
        <dbReference type="ChEBI" id="CHEBI:58043"/>
        <dbReference type="EC" id="3.1.3.5"/>
    </reaction>
</comment>
<evidence type="ECO:0000256" key="4">
    <source>
        <dbReference type="ARBA" id="ARBA00011062"/>
    </source>
</evidence>
<evidence type="ECO:0000259" key="10">
    <source>
        <dbReference type="Pfam" id="PF01975"/>
    </source>
</evidence>
<dbReference type="NCBIfam" id="NF001489">
    <property type="entry name" value="PRK00346.1-3"/>
    <property type="match status" value="1"/>
</dbReference>
<dbReference type="FunFam" id="3.40.1210.10:FF:000001">
    <property type="entry name" value="5'/3'-nucleotidase SurE"/>
    <property type="match status" value="1"/>
</dbReference>
<evidence type="ECO:0000256" key="6">
    <source>
        <dbReference type="ARBA" id="ARBA00022723"/>
    </source>
</evidence>
<comment type="cofactor">
    <cofactor evidence="2">
        <name>Mg(2+)</name>
        <dbReference type="ChEBI" id="CHEBI:18420"/>
    </cofactor>
</comment>
<reference evidence="11" key="1">
    <citation type="journal article" date="2020" name="mSystems">
        <title>Genome- and Community-Level Interaction Insights into Carbon Utilization and Element Cycling Functions of Hydrothermarchaeota in Hydrothermal Sediment.</title>
        <authorList>
            <person name="Zhou Z."/>
            <person name="Liu Y."/>
            <person name="Xu W."/>
            <person name="Pan J."/>
            <person name="Luo Z.H."/>
            <person name="Li M."/>
        </authorList>
    </citation>
    <scope>NUCLEOTIDE SEQUENCE [LARGE SCALE GENOMIC DNA]</scope>
    <source>
        <strain evidence="11">SpSt-788</strain>
    </source>
</reference>
<dbReference type="InterPro" id="IPR002828">
    <property type="entry name" value="SurE-like_Pase/nucleotidase"/>
</dbReference>
<comment type="function">
    <text evidence="9">Nucleotidase that shows phosphatase activity on nucleoside 5'-monophosphates.</text>
</comment>
<feature type="binding site" evidence="9">
    <location>
        <position position="9"/>
    </location>
    <ligand>
        <name>a divalent metal cation</name>
        <dbReference type="ChEBI" id="CHEBI:60240"/>
    </ligand>
</feature>
<dbReference type="SUPFAM" id="SSF64167">
    <property type="entry name" value="SurE-like"/>
    <property type="match status" value="1"/>
</dbReference>
<dbReference type="GO" id="GO:0004309">
    <property type="term" value="F:exopolyphosphatase activity"/>
    <property type="evidence" value="ECO:0007669"/>
    <property type="project" value="TreeGrafter"/>
</dbReference>
<evidence type="ECO:0000256" key="5">
    <source>
        <dbReference type="ARBA" id="ARBA00022490"/>
    </source>
</evidence>
<feature type="domain" description="Survival protein SurE-like phosphatase/nucleotidase" evidence="10">
    <location>
        <begin position="4"/>
        <end position="184"/>
    </location>
</feature>
<gene>
    <name evidence="9 11" type="primary">surE</name>
    <name evidence="11" type="ORF">ENV75_02690</name>
</gene>
<dbReference type="Pfam" id="PF01975">
    <property type="entry name" value="SurE"/>
    <property type="match status" value="1"/>
</dbReference>
<feature type="binding site" evidence="9">
    <location>
        <position position="92"/>
    </location>
    <ligand>
        <name>a divalent metal cation</name>
        <dbReference type="ChEBI" id="CHEBI:60240"/>
    </ligand>
</feature>
<keyword evidence="5 9" id="KW-0963">Cytoplasm</keyword>
<comment type="caution">
    <text evidence="11">The sequence shown here is derived from an EMBL/GenBank/DDBJ whole genome shotgun (WGS) entry which is preliminary data.</text>
</comment>
<dbReference type="GO" id="GO:0005737">
    <property type="term" value="C:cytoplasm"/>
    <property type="evidence" value="ECO:0007669"/>
    <property type="project" value="UniProtKB-SubCell"/>
</dbReference>
<dbReference type="InterPro" id="IPR030048">
    <property type="entry name" value="SurE"/>
</dbReference>
<dbReference type="HAMAP" id="MF_00060">
    <property type="entry name" value="SurE"/>
    <property type="match status" value="1"/>
</dbReference>
<dbReference type="EC" id="3.1.3.5" evidence="9"/>
<dbReference type="Gene3D" id="3.40.1210.10">
    <property type="entry name" value="Survival protein SurE-like phosphatase/nucleotidase"/>
    <property type="match status" value="1"/>
</dbReference>
<feature type="binding site" evidence="9">
    <location>
        <position position="10"/>
    </location>
    <ligand>
        <name>a divalent metal cation</name>
        <dbReference type="ChEBI" id="CHEBI:60240"/>
    </ligand>
</feature>
<dbReference type="GO" id="GO:0046872">
    <property type="term" value="F:metal ion binding"/>
    <property type="evidence" value="ECO:0007669"/>
    <property type="project" value="UniProtKB-UniRule"/>
</dbReference>
<dbReference type="NCBIfam" id="TIGR00087">
    <property type="entry name" value="surE"/>
    <property type="match status" value="1"/>
</dbReference>
<dbReference type="AlphaFoldDB" id="A0A7C4EKY0"/>
<keyword evidence="6 9" id="KW-0479">Metal-binding</keyword>
<evidence type="ECO:0000256" key="7">
    <source>
        <dbReference type="ARBA" id="ARBA00022741"/>
    </source>
</evidence>
<evidence type="ECO:0000256" key="8">
    <source>
        <dbReference type="ARBA" id="ARBA00022801"/>
    </source>
</evidence>
<evidence type="ECO:0000256" key="1">
    <source>
        <dbReference type="ARBA" id="ARBA00000815"/>
    </source>
</evidence>
<proteinExistence type="inferred from homology"/>
<dbReference type="InterPro" id="IPR036523">
    <property type="entry name" value="SurE-like_sf"/>
</dbReference>
<dbReference type="NCBIfam" id="NF001492">
    <property type="entry name" value="PRK00346.2-2"/>
    <property type="match status" value="1"/>
</dbReference>
<dbReference type="EMBL" id="DTHO01000022">
    <property type="protein sequence ID" value="HGG99344.1"/>
    <property type="molecule type" value="Genomic_DNA"/>
</dbReference>
<dbReference type="GO" id="GO:0008253">
    <property type="term" value="F:5'-nucleotidase activity"/>
    <property type="evidence" value="ECO:0007669"/>
    <property type="project" value="UniProtKB-UniRule"/>
</dbReference>
<sequence length="249" mass="27627">MALILVTNDDGFFSRGIQILAESLKELGQVYIVAPDRDRSSVSHALTMHRPLRVDLIRENCYSVNGTPTDCIVVAVEKILPREPDLIVSGINKGANLGEDITYSGTVSAAIEGTILGVPSFAISLVGERPFKYETASHYALKIARYILQRALPQDTLLNVNVPNKPLQEIKGIKITKQGKRSYENSIHEIFSPWGEKQYWIGGGVVSWQKMEGTDIQAIMEGYVSVTPLHIDLTNYSALEKLIKNEIEE</sequence>
<dbReference type="GO" id="GO:0000166">
    <property type="term" value="F:nucleotide binding"/>
    <property type="evidence" value="ECO:0007669"/>
    <property type="project" value="UniProtKB-KW"/>
</dbReference>
<keyword evidence="8 9" id="KW-0378">Hydrolase</keyword>
<evidence type="ECO:0000256" key="9">
    <source>
        <dbReference type="HAMAP-Rule" id="MF_00060"/>
    </source>
</evidence>
<evidence type="ECO:0000313" key="11">
    <source>
        <dbReference type="EMBL" id="HGG99344.1"/>
    </source>
</evidence>
<protein>
    <recommendedName>
        <fullName evidence="9">5'-nucleotidase SurE</fullName>
        <ecNumber evidence="9">3.1.3.5</ecNumber>
    </recommendedName>
    <alternativeName>
        <fullName evidence="9">Nucleoside 5'-monophosphate phosphohydrolase</fullName>
    </alternativeName>
</protein>
<dbReference type="GO" id="GO:0008254">
    <property type="term" value="F:3'-nucleotidase activity"/>
    <property type="evidence" value="ECO:0007669"/>
    <property type="project" value="TreeGrafter"/>
</dbReference>
<dbReference type="PANTHER" id="PTHR30457">
    <property type="entry name" value="5'-NUCLEOTIDASE SURE"/>
    <property type="match status" value="1"/>
</dbReference>
<evidence type="ECO:0000256" key="2">
    <source>
        <dbReference type="ARBA" id="ARBA00001946"/>
    </source>
</evidence>
<comment type="cofactor">
    <cofactor evidence="9">
        <name>a divalent metal cation</name>
        <dbReference type="ChEBI" id="CHEBI:60240"/>
    </cofactor>
    <text evidence="9">Binds 1 divalent metal cation per subunit.</text>
</comment>
<keyword evidence="7 9" id="KW-0547">Nucleotide-binding</keyword>